<name>A0A0F7L6L4_9VIRU</name>
<dbReference type="EMBL" id="KR029595">
    <property type="protein sequence ID" value="AKH47520.1"/>
    <property type="molecule type" value="Genomic_DNA"/>
</dbReference>
<protein>
    <submittedName>
        <fullName evidence="1">Uncharacterized protein</fullName>
    </submittedName>
</protein>
<accession>A0A0F7L6L4</accession>
<proteinExistence type="predicted"/>
<sequence length="160" mass="18486">MAEVKILNDLANILQQETVKELLKQGHDATNNLINSIDVKVRELVYSYVIEGKSLVYGQWVDSGRRAGAKRVPIDALEQWIRVKNFSLKQGQTHRQLAFAIQQAIFKKGSPTKNKAQKTRFVGKTLEKNEKKITEYITNFSYNYFNTEIRNLVELTNKRI</sequence>
<organism evidence="1">
    <name type="scientific">uncultured marine virus</name>
    <dbReference type="NCBI Taxonomy" id="186617"/>
    <lineage>
        <taxon>Viruses</taxon>
        <taxon>environmental samples</taxon>
    </lineage>
</organism>
<reference evidence="1" key="1">
    <citation type="journal article" date="2015" name="Front. Microbiol.">
        <title>Combining genomic sequencing methods to explore viral diversity and reveal potential virus-host interactions.</title>
        <authorList>
            <person name="Chow C.E."/>
            <person name="Winget D.M."/>
            <person name="White R.A.III."/>
            <person name="Hallam S.J."/>
            <person name="Suttle C.A."/>
        </authorList>
    </citation>
    <scope>NUCLEOTIDE SEQUENCE</scope>
    <source>
        <strain evidence="1">H4084948</strain>
    </source>
</reference>
<reference evidence="1" key="2">
    <citation type="submission" date="2015-03" db="EMBL/GenBank/DDBJ databases">
        <authorList>
            <person name="Chow C.-E.T."/>
            <person name="Winget D.M."/>
            <person name="White R.A.III."/>
            <person name="Hallam S.J."/>
            <person name="Suttle C.A."/>
        </authorList>
    </citation>
    <scope>NUCLEOTIDE SEQUENCE</scope>
    <source>
        <strain evidence="1">H4084948</strain>
    </source>
</reference>
<evidence type="ECO:0000313" key="1">
    <source>
        <dbReference type="EMBL" id="AKH47520.1"/>
    </source>
</evidence>